<organism evidence="12 13">
    <name type="scientific">Emcibacter nanhaiensis</name>
    <dbReference type="NCBI Taxonomy" id="1505037"/>
    <lineage>
        <taxon>Bacteria</taxon>
        <taxon>Pseudomonadati</taxon>
        <taxon>Pseudomonadota</taxon>
        <taxon>Alphaproteobacteria</taxon>
        <taxon>Emcibacterales</taxon>
        <taxon>Emcibacteraceae</taxon>
        <taxon>Emcibacter</taxon>
    </lineage>
</organism>
<evidence type="ECO:0000259" key="11">
    <source>
        <dbReference type="PROSITE" id="PS50109"/>
    </source>
</evidence>
<keyword evidence="4" id="KW-0597">Phosphoprotein</keyword>
<evidence type="ECO:0000256" key="2">
    <source>
        <dbReference type="ARBA" id="ARBA00004370"/>
    </source>
</evidence>
<protein>
    <recommendedName>
        <fullName evidence="3">histidine kinase</fullName>
        <ecNumber evidence="3">2.7.13.3</ecNumber>
    </recommendedName>
</protein>
<reference evidence="13" key="1">
    <citation type="submission" date="2019-06" db="EMBL/GenBank/DDBJ databases">
        <title>The complete genome of Emcibacter congregatus ZYLT.</title>
        <authorList>
            <person name="Zhao Z."/>
        </authorList>
    </citation>
    <scope>NUCLEOTIDE SEQUENCE [LARGE SCALE GENOMIC DNA]</scope>
    <source>
        <strain evidence="13">MCCC 1A06723</strain>
    </source>
</reference>
<evidence type="ECO:0000256" key="9">
    <source>
        <dbReference type="ARBA" id="ARBA00023136"/>
    </source>
</evidence>
<dbReference type="AlphaFoldDB" id="A0A501PL04"/>
<dbReference type="InterPro" id="IPR005467">
    <property type="entry name" value="His_kinase_dom"/>
</dbReference>
<dbReference type="RefSeq" id="WP_139940423.1">
    <property type="nucleotide sequence ID" value="NZ_JBHSYP010000008.1"/>
</dbReference>
<dbReference type="EMBL" id="VFIY01000006">
    <property type="protein sequence ID" value="TPD60747.1"/>
    <property type="molecule type" value="Genomic_DNA"/>
</dbReference>
<dbReference type="Gene3D" id="3.30.565.10">
    <property type="entry name" value="Histidine kinase-like ATPase, C-terminal domain"/>
    <property type="match status" value="1"/>
</dbReference>
<dbReference type="PRINTS" id="PR00344">
    <property type="entry name" value="BCTRLSENSOR"/>
</dbReference>
<evidence type="ECO:0000256" key="6">
    <source>
        <dbReference type="ARBA" id="ARBA00022692"/>
    </source>
</evidence>
<name>A0A501PL04_9PROT</name>
<gene>
    <name evidence="12" type="ORF">FIV46_08465</name>
</gene>
<feature type="transmembrane region" description="Helical" evidence="10">
    <location>
        <begin position="154"/>
        <end position="175"/>
    </location>
</feature>
<dbReference type="PANTHER" id="PTHR45436:SF5">
    <property type="entry name" value="SENSOR HISTIDINE KINASE TRCS"/>
    <property type="match status" value="1"/>
</dbReference>
<keyword evidence="13" id="KW-1185">Reference proteome</keyword>
<evidence type="ECO:0000256" key="1">
    <source>
        <dbReference type="ARBA" id="ARBA00000085"/>
    </source>
</evidence>
<dbReference type="PANTHER" id="PTHR45436">
    <property type="entry name" value="SENSOR HISTIDINE KINASE YKOH"/>
    <property type="match status" value="1"/>
</dbReference>
<dbReference type="InterPro" id="IPR050428">
    <property type="entry name" value="TCS_sensor_his_kinase"/>
</dbReference>
<proteinExistence type="predicted"/>
<dbReference type="InterPro" id="IPR004358">
    <property type="entry name" value="Sig_transdc_His_kin-like_C"/>
</dbReference>
<keyword evidence="6 10" id="KW-0812">Transmembrane</keyword>
<evidence type="ECO:0000256" key="8">
    <source>
        <dbReference type="ARBA" id="ARBA00022989"/>
    </source>
</evidence>
<dbReference type="SMART" id="SM00387">
    <property type="entry name" value="HATPase_c"/>
    <property type="match status" value="1"/>
</dbReference>
<keyword evidence="7 12" id="KW-0418">Kinase</keyword>
<evidence type="ECO:0000256" key="3">
    <source>
        <dbReference type="ARBA" id="ARBA00012438"/>
    </source>
</evidence>
<evidence type="ECO:0000256" key="5">
    <source>
        <dbReference type="ARBA" id="ARBA00022679"/>
    </source>
</evidence>
<dbReference type="PROSITE" id="PS50109">
    <property type="entry name" value="HIS_KIN"/>
    <property type="match status" value="1"/>
</dbReference>
<dbReference type="Proteomes" id="UP000319148">
    <property type="component" value="Unassembled WGS sequence"/>
</dbReference>
<accession>A0A501PL04</accession>
<feature type="domain" description="Histidine kinase" evidence="11">
    <location>
        <begin position="240"/>
        <end position="442"/>
    </location>
</feature>
<evidence type="ECO:0000313" key="12">
    <source>
        <dbReference type="EMBL" id="TPD60747.1"/>
    </source>
</evidence>
<comment type="catalytic activity">
    <reaction evidence="1">
        <text>ATP + protein L-histidine = ADP + protein N-phospho-L-histidine.</text>
        <dbReference type="EC" id="2.7.13.3"/>
    </reaction>
</comment>
<dbReference type="Pfam" id="PF02518">
    <property type="entry name" value="HATPase_c"/>
    <property type="match status" value="1"/>
</dbReference>
<evidence type="ECO:0000256" key="10">
    <source>
        <dbReference type="SAM" id="Phobius"/>
    </source>
</evidence>
<evidence type="ECO:0000313" key="13">
    <source>
        <dbReference type="Proteomes" id="UP000319148"/>
    </source>
</evidence>
<dbReference type="InterPro" id="IPR003594">
    <property type="entry name" value="HATPase_dom"/>
</dbReference>
<sequence length="442" mass="50018">MKSLRDRLTLNVLITSILFFVFMIAFNIYFFNRFGENFVKARLEHDMEALLTALEVNPETGDLTLDDRAVNPIFKQPYSGHYFRIDAGVQTFLSRSLWDYQMQPHHHELGTLDVHHIPGPQGQSLLLLEGSYRIEGKDVLISVTEDYSPISDNLTMLGLLITSLGAGIIIVLSFMQRWMVVRGLSPLTEARQELSNLEKGKAPLLKEEVPEEIKPLVQEINQLLVLADNRIKRSATAIGNLAHSLKTPLSLLEQMLSSADNSLDESRRKDMKKALEDIRFYLDSELRKARIIGTPTRGQKISVFQYVSPLVETLKKVYFTRGLKFDIHLQHYAVFTGDSHDLMELVGNLMDNACKWAEKTVRLHIRQPEDDVLVIEVSDDGPGGTPEVFSMLEKRGIRRDESGDGHGLGLSIVREIVDLYGAEIEFSRSPDLGGLRVRIIFS</sequence>
<dbReference type="OrthoDB" id="9809567at2"/>
<dbReference type="InterPro" id="IPR036890">
    <property type="entry name" value="HATPase_C_sf"/>
</dbReference>
<dbReference type="SUPFAM" id="SSF55874">
    <property type="entry name" value="ATPase domain of HSP90 chaperone/DNA topoisomerase II/histidine kinase"/>
    <property type="match status" value="1"/>
</dbReference>
<keyword evidence="5" id="KW-0808">Transferase</keyword>
<evidence type="ECO:0000256" key="4">
    <source>
        <dbReference type="ARBA" id="ARBA00022553"/>
    </source>
</evidence>
<comment type="subcellular location">
    <subcellularLocation>
        <location evidence="2">Membrane</location>
    </subcellularLocation>
</comment>
<dbReference type="GO" id="GO:0004673">
    <property type="term" value="F:protein histidine kinase activity"/>
    <property type="evidence" value="ECO:0007669"/>
    <property type="project" value="UniProtKB-EC"/>
</dbReference>
<keyword evidence="8 10" id="KW-1133">Transmembrane helix</keyword>
<evidence type="ECO:0000256" key="7">
    <source>
        <dbReference type="ARBA" id="ARBA00022777"/>
    </source>
</evidence>
<dbReference type="EC" id="2.7.13.3" evidence="3"/>
<feature type="transmembrane region" description="Helical" evidence="10">
    <location>
        <begin position="12"/>
        <end position="31"/>
    </location>
</feature>
<dbReference type="GO" id="GO:0005886">
    <property type="term" value="C:plasma membrane"/>
    <property type="evidence" value="ECO:0007669"/>
    <property type="project" value="TreeGrafter"/>
</dbReference>
<keyword evidence="9 10" id="KW-0472">Membrane</keyword>
<comment type="caution">
    <text evidence="12">The sequence shown here is derived from an EMBL/GenBank/DDBJ whole genome shotgun (WGS) entry which is preliminary data.</text>
</comment>
<dbReference type="GO" id="GO:0000160">
    <property type="term" value="P:phosphorelay signal transduction system"/>
    <property type="evidence" value="ECO:0007669"/>
    <property type="project" value="TreeGrafter"/>
</dbReference>